<organism evidence="1 2">
    <name type="scientific">Acetobacter indonesiensis</name>
    <dbReference type="NCBI Taxonomy" id="104101"/>
    <lineage>
        <taxon>Bacteria</taxon>
        <taxon>Pseudomonadati</taxon>
        <taxon>Pseudomonadota</taxon>
        <taxon>Alphaproteobacteria</taxon>
        <taxon>Acetobacterales</taxon>
        <taxon>Acetobacteraceae</taxon>
        <taxon>Acetobacter</taxon>
    </lineage>
</organism>
<accession>A0A252ARL1</accession>
<reference evidence="2" key="1">
    <citation type="submission" date="2014-06" db="EMBL/GenBank/DDBJ databases">
        <authorList>
            <person name="Winans N.J."/>
            <person name="Newell P.D."/>
            <person name="Douglas A.E."/>
        </authorList>
    </citation>
    <scope>NUCLEOTIDE SEQUENCE [LARGE SCALE GENOMIC DNA]</scope>
</reference>
<evidence type="ECO:0000313" key="2">
    <source>
        <dbReference type="Proteomes" id="UP000194641"/>
    </source>
</evidence>
<proteinExistence type="predicted"/>
<dbReference type="EMBL" id="JOPA01000028">
    <property type="protein sequence ID" value="OUI92630.1"/>
    <property type="molecule type" value="Genomic_DNA"/>
</dbReference>
<gene>
    <name evidence="1" type="ORF">HK17_09845</name>
</gene>
<sequence length="72" mass="7529">MSPRMVASVRDFQAMAGLLACWSTIEGRLPGARRAPVAEWPDISQLTVAGAAPACTVFPLSPHASRHAGTIA</sequence>
<dbReference type="AlphaFoldDB" id="A0A252ARL1"/>
<name>A0A252ARL1_9PROT</name>
<comment type="caution">
    <text evidence="1">The sequence shown here is derived from an EMBL/GenBank/DDBJ whole genome shotgun (WGS) entry which is preliminary data.</text>
</comment>
<evidence type="ECO:0000313" key="1">
    <source>
        <dbReference type="EMBL" id="OUI92630.1"/>
    </source>
</evidence>
<dbReference type="Proteomes" id="UP000194641">
    <property type="component" value="Unassembled WGS sequence"/>
</dbReference>
<protein>
    <submittedName>
        <fullName evidence="1">Uncharacterized protein</fullName>
    </submittedName>
</protein>